<evidence type="ECO:0008006" key="3">
    <source>
        <dbReference type="Google" id="ProtNLM"/>
    </source>
</evidence>
<keyword evidence="2" id="KW-1185">Reference proteome</keyword>
<dbReference type="HOGENOM" id="CLU_660401_0_0_10"/>
<dbReference type="eggNOG" id="COG2333">
    <property type="taxonomic scope" value="Bacteria"/>
</dbReference>
<dbReference type="SUPFAM" id="SSF56281">
    <property type="entry name" value="Metallo-hydrolase/oxidoreductase"/>
    <property type="match status" value="1"/>
</dbReference>
<dbReference type="Proteomes" id="UP000004690">
    <property type="component" value="Unassembled WGS sequence"/>
</dbReference>
<dbReference type="InterPro" id="IPR052159">
    <property type="entry name" value="Competence_DNA_uptake"/>
</dbReference>
<dbReference type="RefSeq" id="WP_008612419.1">
    <property type="nucleotide sequence ID" value="NZ_JH651379.1"/>
</dbReference>
<gene>
    <name evidence="1" type="ORF">JoomaDRAFT_2062</name>
</gene>
<evidence type="ECO:0000313" key="2">
    <source>
        <dbReference type="Proteomes" id="UP000004690"/>
    </source>
</evidence>
<dbReference type="STRING" id="926559.JoomaDRAFT_2062"/>
<sequence length="420" mass="47763">MQTTIKLALYFLFILCFYKGISQEMYPNWEPGILEIHHINTGRGDATFCVFPDGTTLLIDAGDTSETHPRTLSDRNAKLLPNRSRTAPEWIVDYINQFHPKPKGQTLDYALITHYHDDHFGEVDSTRLYSKKGKYQLTGIVAVGDAIPIKNLIDRGSQFPIDLKDEQVQKELSADKYHIIPTLKNYWKYSDVHSKNGLKHSVLKAGMLNQIRLLYNPENYKSFSVRNIAVNGNVWTGEKENYYALFSEGDSPSENNLSTVIKISFGLFDYYTGGDISGVNAIGATDFNSLESNIAPVVGPVDVATLNHHGNRDSQNAFYVRTLRPRVWVQQNWSSDHPGEEVLRRILSKEIYPGERDVFSTVMLAANKKVIGNRLDAYKSQEGHIVVRVYNDGKKYNVYILNDKDEKRNVVNKFGPYEAR</sequence>
<dbReference type="PANTHER" id="PTHR30619">
    <property type="entry name" value="DNA INTERNALIZATION/COMPETENCE PROTEIN COMEC/REC2"/>
    <property type="match status" value="1"/>
</dbReference>
<accession>I3C613</accession>
<evidence type="ECO:0000313" key="1">
    <source>
        <dbReference type="EMBL" id="EIJ39056.1"/>
    </source>
</evidence>
<dbReference type="OrthoDB" id="9761531at2"/>
<name>I3C613_9FLAO</name>
<dbReference type="PANTHER" id="PTHR30619:SF1">
    <property type="entry name" value="RECOMBINATION PROTEIN 2"/>
    <property type="match status" value="1"/>
</dbReference>
<dbReference type="AlphaFoldDB" id="I3C613"/>
<dbReference type="EMBL" id="JH651379">
    <property type="protein sequence ID" value="EIJ39056.1"/>
    <property type="molecule type" value="Genomic_DNA"/>
</dbReference>
<reference evidence="1 2" key="1">
    <citation type="submission" date="2012-02" db="EMBL/GenBank/DDBJ databases">
        <title>Improved High-Quality Draft genome of Joostella marina DSM 19592.</title>
        <authorList>
            <consortium name="US DOE Joint Genome Institute (JGI-PGF)"/>
            <person name="Lucas S."/>
            <person name="Copeland A."/>
            <person name="Lapidus A."/>
            <person name="Bruce D."/>
            <person name="Goodwin L."/>
            <person name="Pitluck S."/>
            <person name="Peters L."/>
            <person name="Chertkov O."/>
            <person name="Ovchinnikova G."/>
            <person name="Kyrpides N."/>
            <person name="Mavromatis K."/>
            <person name="Detter J.C."/>
            <person name="Han C."/>
            <person name="Land M."/>
            <person name="Hauser L."/>
            <person name="Markowitz V."/>
            <person name="Cheng J.-F."/>
            <person name="Hugenholtz P."/>
            <person name="Woyke T."/>
            <person name="Wu D."/>
            <person name="Tindall B."/>
            <person name="Brambilla E."/>
            <person name="Klenk H.-P."/>
            <person name="Eisen J.A."/>
        </authorList>
    </citation>
    <scope>NUCLEOTIDE SEQUENCE [LARGE SCALE GENOMIC DNA]</scope>
    <source>
        <strain evidence="1 2">DSM 19592</strain>
    </source>
</reference>
<organism evidence="1 2">
    <name type="scientific">Galbibacter orientalis DSM 19592</name>
    <dbReference type="NCBI Taxonomy" id="926559"/>
    <lineage>
        <taxon>Bacteria</taxon>
        <taxon>Pseudomonadati</taxon>
        <taxon>Bacteroidota</taxon>
        <taxon>Flavobacteriia</taxon>
        <taxon>Flavobacteriales</taxon>
        <taxon>Flavobacteriaceae</taxon>
        <taxon>Galbibacter</taxon>
    </lineage>
</organism>
<dbReference type="InterPro" id="IPR036866">
    <property type="entry name" value="RibonucZ/Hydroxyglut_hydro"/>
</dbReference>
<proteinExistence type="predicted"/>
<protein>
    <recommendedName>
        <fullName evidence="3">Hydrolase (Metallo-beta-lactamase superfamily)</fullName>
    </recommendedName>
</protein>
<dbReference type="Gene3D" id="3.60.15.10">
    <property type="entry name" value="Ribonuclease Z/Hydroxyacylglutathione hydrolase-like"/>
    <property type="match status" value="1"/>
</dbReference>